<protein>
    <recommendedName>
        <fullName evidence="4">16S rRNA (cytosine(967)-C(5))-methyltransferase</fullName>
        <ecNumber evidence="4">2.1.1.176</ecNumber>
    </recommendedName>
    <alternativeName>
        <fullName evidence="11">16S rRNA m5C967 methyltransferase</fullName>
    </alternativeName>
    <alternativeName>
        <fullName evidence="12">rRNA (cytosine-C(5)-)-methyltransferase RsmB</fullName>
    </alternativeName>
</protein>
<evidence type="ECO:0000313" key="16">
    <source>
        <dbReference type="EMBL" id="ERJ17708.1"/>
    </source>
</evidence>
<gene>
    <name evidence="16" type="primary">rsmB</name>
    <name evidence="16" type="ORF">SSPSH_003471</name>
</gene>
<evidence type="ECO:0000256" key="4">
    <source>
        <dbReference type="ARBA" id="ARBA00012140"/>
    </source>
</evidence>
<dbReference type="FunFam" id="3.40.50.150:FF:000022">
    <property type="entry name" value="Ribosomal RNA small subunit methyltransferase B"/>
    <property type="match status" value="1"/>
</dbReference>
<dbReference type="NCBIfam" id="NF008149">
    <property type="entry name" value="PRK10901.1"/>
    <property type="match status" value="1"/>
</dbReference>
<dbReference type="InterPro" id="IPR054728">
    <property type="entry name" value="RsmB-like_ferredoxin"/>
</dbReference>
<reference evidence="16 17" key="1">
    <citation type="journal article" date="2011" name="J. Bacteriol.">
        <title>Genome sequence of Salinisphaera shabanensis, a gammaproteobacterium from the harsh, variable environment of the brine-seawater interface of the Shaban Deep in the Red Sea.</title>
        <authorList>
            <person name="Antunes A."/>
            <person name="Alam I."/>
            <person name="Bajic V.B."/>
            <person name="Stingl U."/>
        </authorList>
    </citation>
    <scope>NUCLEOTIDE SEQUENCE [LARGE SCALE GENOMIC DNA]</scope>
    <source>
        <strain evidence="16 17">E1L3A</strain>
    </source>
</reference>
<evidence type="ECO:0000256" key="14">
    <source>
        <dbReference type="PROSITE-ProRule" id="PRU01023"/>
    </source>
</evidence>
<sequence>MNDRRSLDAALAELPADMSGADRALVSALAYGVLRDYRRLEALLAPKLSRKPQPLLRALLLVGLLQLEAMRIPPHAAVHATVSAAAMLKLGRARGMVNAILRGHQRDAAAADSSELAVGVRYGYPDWVVRMIEADWGSLWPAVLAAGNRPAPMHLRANARQCSRHTAMQRLAEAGIASQAVRVCDSALTLDSAISARDLPGFASGEISIQDAGAQLAAGLVAAQAGDHVLDACAAPGNKSAHLLERADIDLLALDIDATRLETLNETLQRVGTTARVQVADAGDIEHWWDGRAFDRILLDAPCSGTGVIRRHPDIKWLRRPDDIAAAAKRQNALLDGLWRTLAPGGRLVYATCSILRAEGVDVIDAFLARTDDAREQVIDAHWGFAERYGRRIAPGMHGFDGFYYAVLERDAA</sequence>
<keyword evidence="8 14" id="KW-0808">Transferase</keyword>
<dbReference type="InterPro" id="IPR001678">
    <property type="entry name" value="MeTrfase_RsmB-F_NOP2_dom"/>
</dbReference>
<dbReference type="SUPFAM" id="SSF53335">
    <property type="entry name" value="S-adenosyl-L-methionine-dependent methyltransferases"/>
    <property type="match status" value="1"/>
</dbReference>
<dbReference type="PANTHER" id="PTHR22807:SF61">
    <property type="entry name" value="NOL1_NOP2_SUN FAMILY PROTEIN _ ANTITERMINATION NUSB DOMAIN-CONTAINING PROTEIN"/>
    <property type="match status" value="1"/>
</dbReference>
<dbReference type="PRINTS" id="PR02008">
    <property type="entry name" value="RCMTFAMILY"/>
</dbReference>
<dbReference type="EC" id="2.1.1.176" evidence="4"/>
<dbReference type="Proteomes" id="UP000006242">
    <property type="component" value="Unassembled WGS sequence"/>
</dbReference>
<evidence type="ECO:0000256" key="7">
    <source>
        <dbReference type="ARBA" id="ARBA00022603"/>
    </source>
</evidence>
<proteinExistence type="inferred from homology"/>
<feature type="binding site" evidence="14">
    <location>
        <position position="255"/>
    </location>
    <ligand>
        <name>S-adenosyl-L-methionine</name>
        <dbReference type="ChEBI" id="CHEBI:59789"/>
    </ligand>
</feature>
<dbReference type="InterPro" id="IPR004573">
    <property type="entry name" value="rRNA_ssu_MeTfrase_B"/>
</dbReference>
<evidence type="ECO:0000256" key="12">
    <source>
        <dbReference type="ARBA" id="ARBA00031088"/>
    </source>
</evidence>
<keyword evidence="5" id="KW-0963">Cytoplasm</keyword>
<dbReference type="InterPro" id="IPR029063">
    <property type="entry name" value="SAM-dependent_MTases_sf"/>
</dbReference>
<name>U2FTH8_9GAMM</name>
<dbReference type="GO" id="GO:0009383">
    <property type="term" value="F:rRNA (cytosine-C5-)-methyltransferase activity"/>
    <property type="evidence" value="ECO:0007669"/>
    <property type="project" value="TreeGrafter"/>
</dbReference>
<evidence type="ECO:0000256" key="5">
    <source>
        <dbReference type="ARBA" id="ARBA00022490"/>
    </source>
</evidence>
<dbReference type="PANTHER" id="PTHR22807">
    <property type="entry name" value="NOP2 YEAST -RELATED NOL1/NOP2/FMU SUN DOMAIN-CONTAINING"/>
    <property type="match status" value="1"/>
</dbReference>
<dbReference type="InterPro" id="IPR006027">
    <property type="entry name" value="NusB_RsmB_TIM44"/>
</dbReference>
<feature type="binding site" evidence="14">
    <location>
        <position position="281"/>
    </location>
    <ligand>
        <name>S-adenosyl-L-methionine</name>
        <dbReference type="ChEBI" id="CHEBI:59789"/>
    </ligand>
</feature>
<feature type="domain" description="SAM-dependent MTase RsmB/NOP-type" evidence="15">
    <location>
        <begin position="143"/>
        <end position="411"/>
    </location>
</feature>
<dbReference type="GO" id="GO:0003723">
    <property type="term" value="F:RNA binding"/>
    <property type="evidence" value="ECO:0007669"/>
    <property type="project" value="UniProtKB-UniRule"/>
</dbReference>
<dbReference type="CDD" id="cd02440">
    <property type="entry name" value="AdoMet_MTases"/>
    <property type="match status" value="1"/>
</dbReference>
<evidence type="ECO:0000256" key="6">
    <source>
        <dbReference type="ARBA" id="ARBA00022552"/>
    </source>
</evidence>
<organism evidence="16 17">
    <name type="scientific">Salinisphaera shabanensis E1L3A</name>
    <dbReference type="NCBI Taxonomy" id="1033802"/>
    <lineage>
        <taxon>Bacteria</taxon>
        <taxon>Pseudomonadati</taxon>
        <taxon>Pseudomonadota</taxon>
        <taxon>Gammaproteobacteria</taxon>
        <taxon>Salinisphaerales</taxon>
        <taxon>Salinisphaeraceae</taxon>
        <taxon>Salinisphaera</taxon>
    </lineage>
</organism>
<evidence type="ECO:0000259" key="15">
    <source>
        <dbReference type="PROSITE" id="PS51686"/>
    </source>
</evidence>
<dbReference type="Pfam" id="PF22458">
    <property type="entry name" value="RsmF-B_ferredox"/>
    <property type="match status" value="1"/>
</dbReference>
<evidence type="ECO:0000256" key="10">
    <source>
        <dbReference type="ARBA" id="ARBA00022884"/>
    </source>
</evidence>
<keyword evidence="10 14" id="KW-0694">RNA-binding</keyword>
<evidence type="ECO:0000256" key="8">
    <source>
        <dbReference type="ARBA" id="ARBA00022679"/>
    </source>
</evidence>
<dbReference type="GO" id="GO:0005829">
    <property type="term" value="C:cytosol"/>
    <property type="evidence" value="ECO:0007669"/>
    <property type="project" value="TreeGrafter"/>
</dbReference>
<comment type="function">
    <text evidence="1">Specifically methylates the cytosine at position 967 (m5C967) of 16S rRNA.</text>
</comment>
<feature type="active site" description="Nucleophile" evidence="14">
    <location>
        <position position="353"/>
    </location>
</feature>
<dbReference type="eggNOG" id="COG0144">
    <property type="taxonomic scope" value="Bacteria"/>
</dbReference>
<dbReference type="Gene3D" id="3.30.70.1170">
    <property type="entry name" value="Sun protein, domain 3"/>
    <property type="match status" value="1"/>
</dbReference>
<dbReference type="PROSITE" id="PS01153">
    <property type="entry name" value="NOL1_NOP2_SUN"/>
    <property type="match status" value="1"/>
</dbReference>
<evidence type="ECO:0000256" key="9">
    <source>
        <dbReference type="ARBA" id="ARBA00022691"/>
    </source>
</evidence>
<feature type="binding site" evidence="14">
    <location>
        <position position="300"/>
    </location>
    <ligand>
        <name>S-adenosyl-L-methionine</name>
        <dbReference type="ChEBI" id="CHEBI:59789"/>
    </ligand>
</feature>
<dbReference type="NCBIfam" id="TIGR00563">
    <property type="entry name" value="rsmB"/>
    <property type="match status" value="1"/>
</dbReference>
<feature type="binding site" evidence="14">
    <location>
        <begin position="233"/>
        <end position="239"/>
    </location>
    <ligand>
        <name>S-adenosyl-L-methionine</name>
        <dbReference type="ChEBI" id="CHEBI:59789"/>
    </ligand>
</feature>
<dbReference type="GO" id="GO:0006355">
    <property type="term" value="P:regulation of DNA-templated transcription"/>
    <property type="evidence" value="ECO:0007669"/>
    <property type="project" value="InterPro"/>
</dbReference>
<comment type="catalytic activity">
    <reaction evidence="13">
        <text>cytidine(967) in 16S rRNA + S-adenosyl-L-methionine = 5-methylcytidine(967) in 16S rRNA + S-adenosyl-L-homocysteine + H(+)</text>
        <dbReference type="Rhea" id="RHEA:42748"/>
        <dbReference type="Rhea" id="RHEA-COMP:10219"/>
        <dbReference type="Rhea" id="RHEA-COMP:10220"/>
        <dbReference type="ChEBI" id="CHEBI:15378"/>
        <dbReference type="ChEBI" id="CHEBI:57856"/>
        <dbReference type="ChEBI" id="CHEBI:59789"/>
        <dbReference type="ChEBI" id="CHEBI:74483"/>
        <dbReference type="ChEBI" id="CHEBI:82748"/>
        <dbReference type="EC" id="2.1.1.176"/>
    </reaction>
</comment>
<dbReference type="InterPro" id="IPR035926">
    <property type="entry name" value="NusB-like_sf"/>
</dbReference>
<evidence type="ECO:0000256" key="3">
    <source>
        <dbReference type="ARBA" id="ARBA00007494"/>
    </source>
</evidence>
<dbReference type="Pfam" id="PF01029">
    <property type="entry name" value="NusB"/>
    <property type="match status" value="1"/>
</dbReference>
<dbReference type="EMBL" id="AFNV02000030">
    <property type="protein sequence ID" value="ERJ17708.1"/>
    <property type="molecule type" value="Genomic_DNA"/>
</dbReference>
<comment type="subcellular location">
    <subcellularLocation>
        <location evidence="2">Cytoplasm</location>
    </subcellularLocation>
</comment>
<accession>U2FTH8</accession>
<dbReference type="Gene3D" id="3.40.50.150">
    <property type="entry name" value="Vaccinia Virus protein VP39"/>
    <property type="match status" value="1"/>
</dbReference>
<dbReference type="Pfam" id="PF01189">
    <property type="entry name" value="Methyltr_RsmB-F"/>
    <property type="match status" value="1"/>
</dbReference>
<keyword evidence="7 14" id="KW-0489">Methyltransferase</keyword>
<evidence type="ECO:0000313" key="17">
    <source>
        <dbReference type="Proteomes" id="UP000006242"/>
    </source>
</evidence>
<dbReference type="InterPro" id="IPR049560">
    <property type="entry name" value="MeTrfase_RsmB-F_NOP2_cat"/>
</dbReference>
<dbReference type="InterPro" id="IPR018314">
    <property type="entry name" value="RsmB/NOL1/NOP2-like_CS"/>
</dbReference>
<dbReference type="STRING" id="1033802.SSPSH_003471"/>
<reference evidence="16 17" key="2">
    <citation type="journal article" date="2013" name="PLoS ONE">
        <title>INDIGO - INtegrated Data Warehouse of MIcrobial GenOmes with Examples from the Red Sea Extremophiles.</title>
        <authorList>
            <person name="Alam I."/>
            <person name="Antunes A."/>
            <person name="Kamau A.A."/>
            <person name="Ba Alawi W."/>
            <person name="Kalkatawi M."/>
            <person name="Stingl U."/>
            <person name="Bajic V.B."/>
        </authorList>
    </citation>
    <scope>NUCLEOTIDE SEQUENCE [LARGE SCALE GENOMIC DNA]</scope>
    <source>
        <strain evidence="16 17">E1L3A</strain>
    </source>
</reference>
<keyword evidence="6" id="KW-0698">rRNA processing</keyword>
<evidence type="ECO:0000256" key="13">
    <source>
        <dbReference type="ARBA" id="ARBA00047283"/>
    </source>
</evidence>
<evidence type="ECO:0000256" key="1">
    <source>
        <dbReference type="ARBA" id="ARBA00002724"/>
    </source>
</evidence>
<comment type="similarity">
    <text evidence="3 14">Belongs to the class I-like SAM-binding methyltransferase superfamily. RsmB/NOP family.</text>
</comment>
<dbReference type="AlphaFoldDB" id="U2FTH8"/>
<dbReference type="PROSITE" id="PS51686">
    <property type="entry name" value="SAM_MT_RSMB_NOP"/>
    <property type="match status" value="1"/>
</dbReference>
<dbReference type="SUPFAM" id="SSF48013">
    <property type="entry name" value="NusB-like"/>
    <property type="match status" value="1"/>
</dbReference>
<evidence type="ECO:0000256" key="2">
    <source>
        <dbReference type="ARBA" id="ARBA00004496"/>
    </source>
</evidence>
<dbReference type="GO" id="GO:0070475">
    <property type="term" value="P:rRNA base methylation"/>
    <property type="evidence" value="ECO:0007669"/>
    <property type="project" value="TreeGrafter"/>
</dbReference>
<comment type="caution">
    <text evidence="16">The sequence shown here is derived from an EMBL/GenBank/DDBJ whole genome shotgun (WGS) entry which is preliminary data.</text>
</comment>
<keyword evidence="17" id="KW-1185">Reference proteome</keyword>
<evidence type="ECO:0000256" key="11">
    <source>
        <dbReference type="ARBA" id="ARBA00030399"/>
    </source>
</evidence>
<dbReference type="Gene3D" id="1.10.940.10">
    <property type="entry name" value="NusB-like"/>
    <property type="match status" value="1"/>
</dbReference>
<keyword evidence="9 14" id="KW-0949">S-adenosyl-L-methionine</keyword>
<dbReference type="InterPro" id="IPR023267">
    <property type="entry name" value="RCMT"/>
</dbReference>